<dbReference type="Proteomes" id="UP001165135">
    <property type="component" value="Unassembled WGS sequence"/>
</dbReference>
<dbReference type="AlphaFoldDB" id="A0A9W6VRB5"/>
<protein>
    <recommendedName>
        <fullName evidence="2 3">Single-stranded DNA-binding protein</fullName>
        <shortName evidence="2">SSB</shortName>
    </recommendedName>
</protein>
<evidence type="ECO:0000313" key="6">
    <source>
        <dbReference type="Proteomes" id="UP001165135"/>
    </source>
</evidence>
<dbReference type="RefSeq" id="WP_285637412.1">
    <property type="nucleotide sequence ID" value="NZ_BSTJ01000029.1"/>
</dbReference>
<dbReference type="SUPFAM" id="SSF50249">
    <property type="entry name" value="Nucleic acid-binding proteins"/>
    <property type="match status" value="1"/>
</dbReference>
<dbReference type="InterPro" id="IPR012340">
    <property type="entry name" value="NA-bd_OB-fold"/>
</dbReference>
<reference evidence="5" key="1">
    <citation type="submission" date="2023-03" db="EMBL/GenBank/DDBJ databases">
        <title>Actinoallomurus iriomotensis NBRC 103681.</title>
        <authorList>
            <person name="Ichikawa N."/>
            <person name="Sato H."/>
            <person name="Tonouchi N."/>
        </authorList>
    </citation>
    <scope>NUCLEOTIDE SEQUENCE</scope>
    <source>
        <strain evidence="5">NBRC 103681</strain>
    </source>
</reference>
<feature type="compositionally biased region" description="Low complexity" evidence="4">
    <location>
        <begin position="153"/>
        <end position="169"/>
    </location>
</feature>
<dbReference type="NCBIfam" id="TIGR00621">
    <property type="entry name" value="ssb"/>
    <property type="match status" value="1"/>
</dbReference>
<dbReference type="Gene3D" id="2.40.50.140">
    <property type="entry name" value="Nucleic acid-binding proteins"/>
    <property type="match status" value="1"/>
</dbReference>
<accession>A0A9W6VRB5</accession>
<keyword evidence="1 2" id="KW-0238">DNA-binding</keyword>
<evidence type="ECO:0000256" key="3">
    <source>
        <dbReference type="RuleBase" id="RU000524"/>
    </source>
</evidence>
<dbReference type="Pfam" id="PF00436">
    <property type="entry name" value="SSB"/>
    <property type="match status" value="1"/>
</dbReference>
<sequence length="183" mass="19827">MTSFGEMGLTTTGRLTSDPELRFTTNGTPVASFTVACNPRRWDRESNGYRDGDPSFVPVQVWRDAAEHVAESLRQGDRVIVMGRWAQEHWTDDQGEKRSAWRLTASAVGPDLTFDTWKIHKSARDDVPPDDAWATASPVRPTPADSGAADSGTETAPADSAPAASSKPKTAAKPRTRKTAKSA</sequence>
<feature type="region of interest" description="Disordered" evidence="4">
    <location>
        <begin position="122"/>
        <end position="183"/>
    </location>
</feature>
<dbReference type="GO" id="GO:0003697">
    <property type="term" value="F:single-stranded DNA binding"/>
    <property type="evidence" value="ECO:0007669"/>
    <property type="project" value="UniProtKB-UniRule"/>
</dbReference>
<dbReference type="PANTHER" id="PTHR10302">
    <property type="entry name" value="SINGLE-STRANDED DNA-BINDING PROTEIN"/>
    <property type="match status" value="1"/>
</dbReference>
<dbReference type="CDD" id="cd04496">
    <property type="entry name" value="SSB_OBF"/>
    <property type="match status" value="1"/>
</dbReference>
<evidence type="ECO:0000256" key="4">
    <source>
        <dbReference type="SAM" id="MobiDB-lite"/>
    </source>
</evidence>
<evidence type="ECO:0000313" key="5">
    <source>
        <dbReference type="EMBL" id="GLY82058.1"/>
    </source>
</evidence>
<feature type="compositionally biased region" description="Basic residues" evidence="4">
    <location>
        <begin position="170"/>
        <end position="183"/>
    </location>
</feature>
<dbReference type="PANTHER" id="PTHR10302:SF27">
    <property type="entry name" value="SINGLE-STRANDED DNA-BINDING PROTEIN"/>
    <property type="match status" value="1"/>
</dbReference>
<evidence type="ECO:0000256" key="2">
    <source>
        <dbReference type="HAMAP-Rule" id="MF_00984"/>
    </source>
</evidence>
<dbReference type="HAMAP" id="MF_00984">
    <property type="entry name" value="SSB"/>
    <property type="match status" value="1"/>
</dbReference>
<dbReference type="PROSITE" id="PS50935">
    <property type="entry name" value="SSB"/>
    <property type="match status" value="1"/>
</dbReference>
<organism evidence="5 6">
    <name type="scientific">Actinoallomurus iriomotensis</name>
    <dbReference type="NCBI Taxonomy" id="478107"/>
    <lineage>
        <taxon>Bacteria</taxon>
        <taxon>Bacillati</taxon>
        <taxon>Actinomycetota</taxon>
        <taxon>Actinomycetes</taxon>
        <taxon>Streptosporangiales</taxon>
        <taxon>Thermomonosporaceae</taxon>
        <taxon>Actinoallomurus</taxon>
    </lineage>
</organism>
<comment type="subunit">
    <text evidence="2">Homotetramer.</text>
</comment>
<dbReference type="GO" id="GO:0006260">
    <property type="term" value="P:DNA replication"/>
    <property type="evidence" value="ECO:0007669"/>
    <property type="project" value="InterPro"/>
</dbReference>
<evidence type="ECO:0000256" key="1">
    <source>
        <dbReference type="ARBA" id="ARBA00023125"/>
    </source>
</evidence>
<proteinExistence type="inferred from homology"/>
<gene>
    <name evidence="5" type="ORF">Airi01_103250</name>
</gene>
<name>A0A9W6VRB5_9ACTN</name>
<dbReference type="InterPro" id="IPR011344">
    <property type="entry name" value="ssDNA-bd"/>
</dbReference>
<dbReference type="EMBL" id="BSTJ01000029">
    <property type="protein sequence ID" value="GLY82058.1"/>
    <property type="molecule type" value="Genomic_DNA"/>
</dbReference>
<dbReference type="GO" id="GO:0009295">
    <property type="term" value="C:nucleoid"/>
    <property type="evidence" value="ECO:0007669"/>
    <property type="project" value="TreeGrafter"/>
</dbReference>
<dbReference type="InterPro" id="IPR000424">
    <property type="entry name" value="Primosome_PriB/ssb"/>
</dbReference>
<comment type="caution">
    <text evidence="2">Lacks conserved residue(s) required for the propagation of feature annotation.</text>
</comment>
<comment type="caution">
    <text evidence="5">The sequence shown here is derived from an EMBL/GenBank/DDBJ whole genome shotgun (WGS) entry which is preliminary data.</text>
</comment>